<dbReference type="OMA" id="EFFMIMK"/>
<feature type="domain" description="EF-hand" evidence="5">
    <location>
        <begin position="68"/>
        <end position="103"/>
    </location>
</feature>
<dbReference type="PANTHER" id="PTHR23048">
    <property type="entry name" value="MYOSIN LIGHT CHAIN 1, 3"/>
    <property type="match status" value="1"/>
</dbReference>
<keyword evidence="7" id="KW-1185">Reference proteome</keyword>
<organism evidence="6 7">
    <name type="scientific">Babesia microti (strain RI)</name>
    <dbReference type="NCBI Taxonomy" id="1133968"/>
    <lineage>
        <taxon>Eukaryota</taxon>
        <taxon>Sar</taxon>
        <taxon>Alveolata</taxon>
        <taxon>Apicomplexa</taxon>
        <taxon>Aconoidasida</taxon>
        <taxon>Piroplasmida</taxon>
        <taxon>Babesiidae</taxon>
        <taxon>Babesia</taxon>
    </lineage>
</organism>
<dbReference type="InterPro" id="IPR002048">
    <property type="entry name" value="EF_hand_dom"/>
</dbReference>
<dbReference type="VEuPathDB" id="PiroplasmaDB:BMR1_02g00595"/>
<feature type="domain" description="EF-hand" evidence="5">
    <location>
        <begin position="105"/>
        <end position="140"/>
    </location>
</feature>
<dbReference type="AlphaFoldDB" id="I7IPW9"/>
<evidence type="ECO:0000313" key="7">
    <source>
        <dbReference type="Proteomes" id="UP000002899"/>
    </source>
</evidence>
<dbReference type="KEGG" id="bmic:BMR1_02g00595"/>
<dbReference type="CDD" id="cd00051">
    <property type="entry name" value="EFh"/>
    <property type="match status" value="1"/>
</dbReference>
<dbReference type="PROSITE" id="PS50222">
    <property type="entry name" value="EF_HAND_2"/>
    <property type="match status" value="4"/>
</dbReference>
<dbReference type="GO" id="GO:0016460">
    <property type="term" value="C:myosin II complex"/>
    <property type="evidence" value="ECO:0007669"/>
    <property type="project" value="TreeGrafter"/>
</dbReference>
<evidence type="ECO:0000256" key="3">
    <source>
        <dbReference type="ARBA" id="ARBA00022837"/>
    </source>
</evidence>
<dbReference type="FunFam" id="1.10.238.10:FF:000077">
    <property type="entry name" value="Centrin 1"/>
    <property type="match status" value="1"/>
</dbReference>
<dbReference type="Gene3D" id="1.10.238.10">
    <property type="entry name" value="EF-hand"/>
    <property type="match status" value="2"/>
</dbReference>
<name>I7IPW9_BABMR</name>
<feature type="domain" description="EF-hand" evidence="5">
    <location>
        <begin position="141"/>
        <end position="176"/>
    </location>
</feature>
<evidence type="ECO:0000256" key="1">
    <source>
        <dbReference type="ARBA" id="ARBA00022723"/>
    </source>
</evidence>
<dbReference type="RefSeq" id="XP_012647894.1">
    <property type="nucleotide sequence ID" value="XM_012792440.1"/>
</dbReference>
<dbReference type="PROSITE" id="PS00018">
    <property type="entry name" value="EF_HAND_1"/>
    <property type="match status" value="1"/>
</dbReference>
<proteinExistence type="predicted"/>
<dbReference type="InterPro" id="IPR011992">
    <property type="entry name" value="EF-hand-dom_pair"/>
</dbReference>
<sequence length="176" mass="20478">MASRKNDSTLSNLNKLASHEGRRRNRTELREDQIAEIKEAFELFDVDKMGKIDYHEIKVALRALGFEVNKSEVLELMNEYDTSNSGYVDYKGFHDIVARKIFDRDPMTEINRAFQLFDDDKTGKISLKNLRRVSRELGENLTDNELEAMIEEFDKDMDGEISKEEFINIMKQAAIC</sequence>
<evidence type="ECO:0000256" key="4">
    <source>
        <dbReference type="SAM" id="MobiDB-lite"/>
    </source>
</evidence>
<dbReference type="GeneID" id="24423909"/>
<keyword evidence="1" id="KW-0479">Metal-binding</keyword>
<feature type="domain" description="EF-hand" evidence="5">
    <location>
        <begin position="32"/>
        <end position="67"/>
    </location>
</feature>
<evidence type="ECO:0000256" key="2">
    <source>
        <dbReference type="ARBA" id="ARBA00022737"/>
    </source>
</evidence>
<dbReference type="SMART" id="SM00054">
    <property type="entry name" value="EFh"/>
    <property type="match status" value="4"/>
</dbReference>
<dbReference type="InterPro" id="IPR050230">
    <property type="entry name" value="CALM/Myosin/TropC-like"/>
</dbReference>
<feature type="region of interest" description="Disordered" evidence="4">
    <location>
        <begin position="1"/>
        <end position="27"/>
    </location>
</feature>
<protein>
    <submittedName>
        <fullName evidence="6">Centrin-3</fullName>
    </submittedName>
</protein>
<dbReference type="GO" id="GO:0005509">
    <property type="term" value="F:calcium ion binding"/>
    <property type="evidence" value="ECO:0007669"/>
    <property type="project" value="InterPro"/>
</dbReference>
<accession>I7IPW9</accession>
<gene>
    <name evidence="6" type="ORF">BMR1_02g00595</name>
</gene>
<evidence type="ECO:0000259" key="5">
    <source>
        <dbReference type="PROSITE" id="PS50222"/>
    </source>
</evidence>
<dbReference type="InterPro" id="IPR018247">
    <property type="entry name" value="EF_Hand_1_Ca_BS"/>
</dbReference>
<reference evidence="6 7" key="1">
    <citation type="journal article" date="2012" name="Nucleic Acids Res.">
        <title>Sequencing of the smallest Apicomplexan genome from the human pathogen Babesia microti.</title>
        <authorList>
            <person name="Cornillot E."/>
            <person name="Hadj-Kaddour K."/>
            <person name="Dassouli A."/>
            <person name="Noel B."/>
            <person name="Ranwez V."/>
            <person name="Vacherie B."/>
            <person name="Augagneur Y."/>
            <person name="Bres V."/>
            <person name="Duclos A."/>
            <person name="Randazzo S."/>
            <person name="Carcy B."/>
            <person name="Debierre-Grockiego F."/>
            <person name="Delbecq S."/>
            <person name="Moubri-Menage K."/>
            <person name="Shams-Eldin H."/>
            <person name="Usmani-Brown S."/>
            <person name="Bringaud F."/>
            <person name="Wincker P."/>
            <person name="Vivares C.P."/>
            <person name="Schwarz R.T."/>
            <person name="Schetters T.P."/>
            <person name="Krause P.J."/>
            <person name="Gorenflot A."/>
            <person name="Berry V."/>
            <person name="Barbe V."/>
            <person name="Ben Mamoun C."/>
        </authorList>
    </citation>
    <scope>NUCLEOTIDE SEQUENCE [LARGE SCALE GENOMIC DNA]</scope>
    <source>
        <strain evidence="6 7">RI</strain>
    </source>
</reference>
<keyword evidence="3" id="KW-0106">Calcium</keyword>
<dbReference type="OrthoDB" id="26525at2759"/>
<dbReference type="PANTHER" id="PTHR23048:SF48">
    <property type="entry name" value="CENTRIN 3"/>
    <property type="match status" value="1"/>
</dbReference>
<reference evidence="6 7" key="2">
    <citation type="journal article" date="2013" name="PLoS ONE">
        <title>Whole genome mapping and re-organization of the nuclear and mitochondrial genomes of Babesia microti isolates.</title>
        <authorList>
            <person name="Cornillot E."/>
            <person name="Dassouli A."/>
            <person name="Garg A."/>
            <person name="Pachikara N."/>
            <person name="Randazzo S."/>
            <person name="Depoix D."/>
            <person name="Carcy B."/>
            <person name="Delbecq S."/>
            <person name="Frutos R."/>
            <person name="Silva J.C."/>
            <person name="Sutton R."/>
            <person name="Krause P.J."/>
            <person name="Mamoun C.B."/>
        </authorList>
    </citation>
    <scope>NUCLEOTIDE SEQUENCE [LARGE SCALE GENOMIC DNA]</scope>
    <source>
        <strain evidence="6 7">RI</strain>
    </source>
</reference>
<dbReference type="EMBL" id="FO082872">
    <property type="protein sequence ID" value="CCF73285.1"/>
    <property type="molecule type" value="Genomic_DNA"/>
</dbReference>
<dbReference type="Proteomes" id="UP000002899">
    <property type="component" value="Chromosome II"/>
</dbReference>
<reference evidence="6 7" key="3">
    <citation type="journal article" date="2016" name="Sci. Rep.">
        <title>Genome-wide diversity and gene expression profiling of Babesia microti isolates identify polymorphic genes that mediate host-pathogen interactions.</title>
        <authorList>
            <person name="Silva J.C."/>
            <person name="Cornillot E."/>
            <person name="McCracken C."/>
            <person name="Usmani-Brown S."/>
            <person name="Dwivedi A."/>
            <person name="Ifeonu O.O."/>
            <person name="Crabtree J."/>
            <person name="Gotia H.T."/>
            <person name="Virji A.Z."/>
            <person name="Reynes C."/>
            <person name="Colinge J."/>
            <person name="Kumar V."/>
            <person name="Lawres L."/>
            <person name="Pazzi J.E."/>
            <person name="Pablo J.V."/>
            <person name="Hung C."/>
            <person name="Brancato J."/>
            <person name="Kumari P."/>
            <person name="Orvis J."/>
            <person name="Tretina K."/>
            <person name="Chibucos M."/>
            <person name="Ott S."/>
            <person name="Sadzewicz L."/>
            <person name="Sengamalay N."/>
            <person name="Shetty A.C."/>
            <person name="Su Q."/>
            <person name="Tallon L."/>
            <person name="Fraser C.M."/>
            <person name="Frutos R."/>
            <person name="Molina D.M."/>
            <person name="Krause P.J."/>
            <person name="Ben Mamoun C."/>
        </authorList>
    </citation>
    <scope>NUCLEOTIDE SEQUENCE [LARGE SCALE GENOMIC DNA]</scope>
    <source>
        <strain evidence="6 7">RI</strain>
    </source>
</reference>
<dbReference type="SUPFAM" id="SSF47473">
    <property type="entry name" value="EF-hand"/>
    <property type="match status" value="1"/>
</dbReference>
<keyword evidence="2" id="KW-0677">Repeat</keyword>
<dbReference type="Pfam" id="PF13499">
    <property type="entry name" value="EF-hand_7"/>
    <property type="match status" value="2"/>
</dbReference>
<evidence type="ECO:0000313" key="6">
    <source>
        <dbReference type="EMBL" id="CCF73285.1"/>
    </source>
</evidence>